<evidence type="ECO:0000313" key="2">
    <source>
        <dbReference type="Proteomes" id="UP000569732"/>
    </source>
</evidence>
<gene>
    <name evidence="1" type="ORF">H0A36_22430</name>
</gene>
<proteinExistence type="predicted"/>
<sequence length="203" mass="24349">MNRILPMESKVVDLNFRPISYSHTNELAKVACRHYKINSALHKRLLNDEIYIRDLSLYINKKVYNNQFFYSFDNKLELKLTLESRSFIVKAFYMAALRNYYNSLCAVMDKNKLIALNKLITEDDLSLIISNPPKQKIKKIVRDHFTLRRQLYAMLCEMMSTWLLMLPNPLSVRMKLKFPHRYFCSSFCNQSQYFDNLYWVLDR</sequence>
<dbReference type="AlphaFoldDB" id="A0A853IE07"/>
<organism evidence="1 2">
    <name type="scientific">Spartinivicinus marinus</name>
    <dbReference type="NCBI Taxonomy" id="2994442"/>
    <lineage>
        <taxon>Bacteria</taxon>
        <taxon>Pseudomonadati</taxon>
        <taxon>Pseudomonadota</taxon>
        <taxon>Gammaproteobacteria</taxon>
        <taxon>Oceanospirillales</taxon>
        <taxon>Zooshikellaceae</taxon>
        <taxon>Spartinivicinus</taxon>
    </lineage>
</organism>
<protein>
    <submittedName>
        <fullName evidence="1">Uncharacterized protein</fullName>
    </submittedName>
</protein>
<evidence type="ECO:0000313" key="1">
    <source>
        <dbReference type="EMBL" id="NYZ68778.1"/>
    </source>
</evidence>
<reference evidence="1 2" key="1">
    <citation type="submission" date="2020-07" db="EMBL/GenBank/DDBJ databases">
        <title>Endozoicomonas sp. nov., isolated from sediment.</title>
        <authorList>
            <person name="Gu T."/>
        </authorList>
    </citation>
    <scope>NUCLEOTIDE SEQUENCE [LARGE SCALE GENOMIC DNA]</scope>
    <source>
        <strain evidence="1 2">SM1973</strain>
    </source>
</reference>
<dbReference type="EMBL" id="JACCKB010000050">
    <property type="protein sequence ID" value="NYZ68778.1"/>
    <property type="molecule type" value="Genomic_DNA"/>
</dbReference>
<name>A0A853IE07_9GAMM</name>
<comment type="caution">
    <text evidence="1">The sequence shown here is derived from an EMBL/GenBank/DDBJ whole genome shotgun (WGS) entry which is preliminary data.</text>
</comment>
<dbReference type="Proteomes" id="UP000569732">
    <property type="component" value="Unassembled WGS sequence"/>
</dbReference>
<accession>A0A853IE07</accession>
<keyword evidence="2" id="KW-1185">Reference proteome</keyword>